<organism evidence="2">
    <name type="scientific">marine sediment metagenome</name>
    <dbReference type="NCBI Taxonomy" id="412755"/>
    <lineage>
        <taxon>unclassified sequences</taxon>
        <taxon>metagenomes</taxon>
        <taxon>ecological metagenomes</taxon>
    </lineage>
</organism>
<feature type="transmembrane region" description="Helical" evidence="1">
    <location>
        <begin position="83"/>
        <end position="103"/>
    </location>
</feature>
<feature type="transmembrane region" description="Helical" evidence="1">
    <location>
        <begin position="12"/>
        <end position="32"/>
    </location>
</feature>
<evidence type="ECO:0008006" key="3">
    <source>
        <dbReference type="Google" id="ProtNLM"/>
    </source>
</evidence>
<feature type="non-terminal residue" evidence="2">
    <location>
        <position position="1"/>
    </location>
</feature>
<evidence type="ECO:0000256" key="1">
    <source>
        <dbReference type="SAM" id="Phobius"/>
    </source>
</evidence>
<accession>X0XZJ7</accession>
<reference evidence="2" key="1">
    <citation type="journal article" date="2014" name="Front. Microbiol.">
        <title>High frequency of phylogenetically diverse reductive dehalogenase-homologous genes in deep subseafloor sedimentary metagenomes.</title>
        <authorList>
            <person name="Kawai M."/>
            <person name="Futagami T."/>
            <person name="Toyoda A."/>
            <person name="Takaki Y."/>
            <person name="Nishi S."/>
            <person name="Hori S."/>
            <person name="Arai W."/>
            <person name="Tsubouchi T."/>
            <person name="Morono Y."/>
            <person name="Uchiyama I."/>
            <person name="Ito T."/>
            <person name="Fujiyama A."/>
            <person name="Inagaki F."/>
            <person name="Takami H."/>
        </authorList>
    </citation>
    <scope>NUCLEOTIDE SEQUENCE</scope>
    <source>
        <strain evidence="2">Expedition CK06-06</strain>
    </source>
</reference>
<keyword evidence="1" id="KW-1133">Transmembrane helix</keyword>
<name>X0XZJ7_9ZZZZ</name>
<dbReference type="AlphaFoldDB" id="X0XZJ7"/>
<keyword evidence="1" id="KW-0812">Transmembrane</keyword>
<keyword evidence="1" id="KW-0472">Membrane</keyword>
<dbReference type="EMBL" id="BARS01053125">
    <property type="protein sequence ID" value="GAG48919.1"/>
    <property type="molecule type" value="Genomic_DNA"/>
</dbReference>
<feature type="transmembrane region" description="Helical" evidence="1">
    <location>
        <begin position="138"/>
        <end position="158"/>
    </location>
</feature>
<evidence type="ECO:0000313" key="2">
    <source>
        <dbReference type="EMBL" id="GAG48919.1"/>
    </source>
</evidence>
<gene>
    <name evidence="2" type="ORF">S01H1_78887</name>
</gene>
<protein>
    <recommendedName>
        <fullName evidence="3">NADH:quinone oxidoreductase/Mrp antiporter membrane subunit domain-containing protein</fullName>
    </recommendedName>
</protein>
<sequence>TWTGCGVDVMNGLVVGVVGLPLLAGALVAVALRRVHPSTAHRVALTATGVTALCALALLPHAGDGPAIAVEWLPGAGPMGLTTGATGLYSVLVTTWGGFLVLLGTTSRSAEYPPLSGAVTLLALAATNVAFLTEHFLARYIALEVVALCIALALLVEVRNSAGIRLARSSYLLLRLGDAGLLTAILILREASGTLNIGPALELALSSIEGSGGALDATRLGWVVAGFV</sequence>
<proteinExistence type="predicted"/>
<feature type="transmembrane region" description="Helical" evidence="1">
    <location>
        <begin position="44"/>
        <end position="63"/>
    </location>
</feature>
<comment type="caution">
    <text evidence="2">The sequence shown here is derived from an EMBL/GenBank/DDBJ whole genome shotgun (WGS) entry which is preliminary data.</text>
</comment>
<feature type="non-terminal residue" evidence="2">
    <location>
        <position position="228"/>
    </location>
</feature>
<feature type="transmembrane region" description="Helical" evidence="1">
    <location>
        <begin position="115"/>
        <end position="132"/>
    </location>
</feature>